<protein>
    <submittedName>
        <fullName evidence="3">Uncharacterized protein</fullName>
    </submittedName>
</protein>
<gene>
    <name evidence="3" type="ORF">ILYODFUR_008136</name>
</gene>
<feature type="region of interest" description="Disordered" evidence="2">
    <location>
        <begin position="130"/>
        <end position="163"/>
    </location>
</feature>
<feature type="coiled-coil region" evidence="1">
    <location>
        <begin position="84"/>
        <end position="125"/>
    </location>
</feature>
<sequence length="163" mass="19351">MLHQWKLRLTSNKTEIMRHRQVLRKKTIRQNIKSTSSDEASKVTTDVILNSIDSLGKRVDDCMEEIHMQLRQHSTMLATTARSMQLNSEEMKECKTKVNSLEKQVELLKKEKEAMKDRSHELEIQEEMVPLYQEEKRSSQRKYKGRHRQTSMPNRTRPEERGV</sequence>
<comment type="caution">
    <text evidence="3">The sequence shown here is derived from an EMBL/GenBank/DDBJ whole genome shotgun (WGS) entry which is preliminary data.</text>
</comment>
<feature type="compositionally biased region" description="Basic residues" evidence="2">
    <location>
        <begin position="139"/>
        <end position="149"/>
    </location>
</feature>
<dbReference type="EMBL" id="JAHRIQ010093223">
    <property type="protein sequence ID" value="MEQ2251168.1"/>
    <property type="molecule type" value="Genomic_DNA"/>
</dbReference>
<name>A0ABV0V3W2_9TELE</name>
<keyword evidence="1" id="KW-0175">Coiled coil</keyword>
<reference evidence="3 4" key="1">
    <citation type="submission" date="2021-06" db="EMBL/GenBank/DDBJ databases">
        <authorList>
            <person name="Palmer J.M."/>
        </authorList>
    </citation>
    <scope>NUCLEOTIDE SEQUENCE [LARGE SCALE GENOMIC DNA]</scope>
    <source>
        <strain evidence="4">if_2019</strain>
        <tissue evidence="3">Muscle</tissue>
    </source>
</reference>
<evidence type="ECO:0000313" key="4">
    <source>
        <dbReference type="Proteomes" id="UP001482620"/>
    </source>
</evidence>
<keyword evidence="4" id="KW-1185">Reference proteome</keyword>
<organism evidence="3 4">
    <name type="scientific">Ilyodon furcidens</name>
    <name type="common">goldbreast splitfin</name>
    <dbReference type="NCBI Taxonomy" id="33524"/>
    <lineage>
        <taxon>Eukaryota</taxon>
        <taxon>Metazoa</taxon>
        <taxon>Chordata</taxon>
        <taxon>Craniata</taxon>
        <taxon>Vertebrata</taxon>
        <taxon>Euteleostomi</taxon>
        <taxon>Actinopterygii</taxon>
        <taxon>Neopterygii</taxon>
        <taxon>Teleostei</taxon>
        <taxon>Neoteleostei</taxon>
        <taxon>Acanthomorphata</taxon>
        <taxon>Ovalentaria</taxon>
        <taxon>Atherinomorphae</taxon>
        <taxon>Cyprinodontiformes</taxon>
        <taxon>Goodeidae</taxon>
        <taxon>Ilyodon</taxon>
    </lineage>
</organism>
<accession>A0ABV0V3W2</accession>
<evidence type="ECO:0000256" key="2">
    <source>
        <dbReference type="SAM" id="MobiDB-lite"/>
    </source>
</evidence>
<dbReference type="Proteomes" id="UP001482620">
    <property type="component" value="Unassembled WGS sequence"/>
</dbReference>
<proteinExistence type="predicted"/>
<evidence type="ECO:0000256" key="1">
    <source>
        <dbReference type="SAM" id="Coils"/>
    </source>
</evidence>
<evidence type="ECO:0000313" key="3">
    <source>
        <dbReference type="EMBL" id="MEQ2251168.1"/>
    </source>
</evidence>